<feature type="compositionally biased region" description="Basic residues" evidence="1">
    <location>
        <begin position="123"/>
        <end position="147"/>
    </location>
</feature>
<evidence type="ECO:0000313" key="2">
    <source>
        <dbReference type="EMBL" id="SOQ41279.1"/>
    </source>
</evidence>
<gene>
    <name evidence="2" type="ORF">SFRICE_012780</name>
</gene>
<feature type="region of interest" description="Disordered" evidence="1">
    <location>
        <begin position="21"/>
        <end position="42"/>
    </location>
</feature>
<organism evidence="2">
    <name type="scientific">Spodoptera frugiperda</name>
    <name type="common">Fall armyworm</name>
    <dbReference type="NCBI Taxonomy" id="7108"/>
    <lineage>
        <taxon>Eukaryota</taxon>
        <taxon>Metazoa</taxon>
        <taxon>Ecdysozoa</taxon>
        <taxon>Arthropoda</taxon>
        <taxon>Hexapoda</taxon>
        <taxon>Insecta</taxon>
        <taxon>Pterygota</taxon>
        <taxon>Neoptera</taxon>
        <taxon>Endopterygota</taxon>
        <taxon>Lepidoptera</taxon>
        <taxon>Glossata</taxon>
        <taxon>Ditrysia</taxon>
        <taxon>Noctuoidea</taxon>
        <taxon>Noctuidae</taxon>
        <taxon>Amphipyrinae</taxon>
        <taxon>Spodoptera</taxon>
    </lineage>
</organism>
<dbReference type="AlphaFoldDB" id="A0A2H1VKA3"/>
<accession>A0A2H1VKA3</accession>
<protein>
    <submittedName>
        <fullName evidence="2">SFRICE_012780</fullName>
    </submittedName>
</protein>
<reference evidence="2" key="1">
    <citation type="submission" date="2016-07" db="EMBL/GenBank/DDBJ databases">
        <authorList>
            <person name="Bretaudeau A."/>
        </authorList>
    </citation>
    <scope>NUCLEOTIDE SEQUENCE</scope>
    <source>
        <strain evidence="2">Rice</strain>
        <tissue evidence="2">Whole body</tissue>
    </source>
</reference>
<dbReference type="EMBL" id="ODYU01003027">
    <property type="protein sequence ID" value="SOQ41279.1"/>
    <property type="molecule type" value="Genomic_DNA"/>
</dbReference>
<proteinExistence type="predicted"/>
<feature type="region of interest" description="Disordered" evidence="1">
    <location>
        <begin position="109"/>
        <end position="147"/>
    </location>
</feature>
<evidence type="ECO:0000256" key="1">
    <source>
        <dbReference type="SAM" id="MobiDB-lite"/>
    </source>
</evidence>
<sequence length="248" mass="27787">MTCLPVPDDLRFGAEREKRLNRLRGQRSPDGKQSPAHGHPQHCTIDAMAGQLTAVQSVAGSIHVRSNYLCVPQILLSVCVNSIEISHNMAVETRISRSLLSYSDTNSNLLEDSRREDGGNATIRRHSHKGKHHKRHGRKRSRSKKRTKNKFILKIARTLMNGTEEHLEVDIHCKHRQLFPNNTFVRDLVTILNERNVKKLDVSGRPIELGAVAGQAAATQDVARSIPAHSNSFCDPQIVVFCLGVMRM</sequence>
<name>A0A2H1VKA3_SPOFR</name>